<evidence type="ECO:0000313" key="11">
    <source>
        <dbReference type="Proteomes" id="UP000059074"/>
    </source>
</evidence>
<dbReference type="STRING" id="121290.APY04_2993"/>
<dbReference type="UniPathway" id="UPA00148"/>
<evidence type="ECO:0000313" key="10">
    <source>
        <dbReference type="EMBL" id="KWT65244.1"/>
    </source>
</evidence>
<feature type="transmembrane region" description="Helical" evidence="9">
    <location>
        <begin position="59"/>
        <end position="84"/>
    </location>
</feature>
<reference evidence="10 11" key="1">
    <citation type="submission" date="2015-10" db="EMBL/GenBank/DDBJ databases">
        <title>Transcriptomic analysis of a linuron degrading triple-species bacterial consortium.</title>
        <authorList>
            <person name="Albers P."/>
        </authorList>
    </citation>
    <scope>NUCLEOTIDE SEQUENCE [LARGE SCALE GENOMIC DNA]</scope>
    <source>
        <strain evidence="10 11">WDL6</strain>
    </source>
</reference>
<comment type="caution">
    <text evidence="9">Lacks conserved residue(s) required for the propagation of feature annotation.</text>
</comment>
<keyword evidence="4 9" id="KW-1003">Cell membrane</keyword>
<evidence type="ECO:0000256" key="7">
    <source>
        <dbReference type="ARBA" id="ARBA00022989"/>
    </source>
</evidence>
<dbReference type="PANTHER" id="PTHR34308:SF1">
    <property type="entry name" value="COBALAMIN BIOSYNTHESIS PROTEIN CBIB"/>
    <property type="match status" value="1"/>
</dbReference>
<dbReference type="EMBL" id="LMTR01000082">
    <property type="protein sequence ID" value="KWT65244.1"/>
    <property type="molecule type" value="Genomic_DNA"/>
</dbReference>
<evidence type="ECO:0000256" key="4">
    <source>
        <dbReference type="ARBA" id="ARBA00022475"/>
    </source>
</evidence>
<dbReference type="HAMAP" id="MF_00024">
    <property type="entry name" value="CobD_CbiB"/>
    <property type="match status" value="1"/>
</dbReference>
<keyword evidence="8 9" id="KW-0472">Membrane</keyword>
<dbReference type="AlphaFoldDB" id="A0A109BAU4"/>
<dbReference type="Proteomes" id="UP000059074">
    <property type="component" value="Unassembled WGS sequence"/>
</dbReference>
<comment type="similarity">
    <text evidence="3 9">Belongs to the CobD/CbiB family.</text>
</comment>
<dbReference type="GO" id="GO:0005886">
    <property type="term" value="C:plasma membrane"/>
    <property type="evidence" value="ECO:0007669"/>
    <property type="project" value="UniProtKB-SubCell"/>
</dbReference>
<comment type="function">
    <text evidence="9">Converts cobyric acid to cobinamide by the addition of aminopropanol on the F carboxylic group.</text>
</comment>
<keyword evidence="11" id="KW-1185">Reference proteome</keyword>
<evidence type="ECO:0000256" key="2">
    <source>
        <dbReference type="ARBA" id="ARBA00004953"/>
    </source>
</evidence>
<keyword evidence="7 9" id="KW-1133">Transmembrane helix</keyword>
<sequence length="323" mass="34328">MYPFTTLIAMALDVACGYPAWVFARIGHPVSWIGGLIAWCEARWNDPRLSFAHRRRNGVLALGVTLAATAAVTIAIVVALGLLLPRPWDIICTGVIASTLIAQRSLYEHVNAVANALQSGGLDGGRHAVAQIVGRRTDALDEAGVSRAAIESLAENYSDGVVAPLFWLLIGGLPGAALYKAINTGDSMVGHRSERYLAYGWASARLDDLVNLPASRLAAVFIILAAAVLPGCNARAAVRAVRRDARHHGSPNAGWPEAAFAGALGLRLAGPRIYGDETVTGHWMGDGRPEATSADIRRALRLYRTVCLLQFLTVAALALLLIT</sequence>
<gene>
    <name evidence="9" type="primary">cobD</name>
    <name evidence="10" type="ORF">APY04_2993</name>
</gene>
<protein>
    <recommendedName>
        <fullName evidence="9">Cobalamin biosynthesis protein CobD</fullName>
    </recommendedName>
</protein>
<comment type="pathway">
    <text evidence="2 9">Cofactor biosynthesis; adenosylcobalamin biosynthesis.</text>
</comment>
<dbReference type="InterPro" id="IPR004485">
    <property type="entry name" value="Cobalamin_biosynth_CobD/CbiB"/>
</dbReference>
<evidence type="ECO:0000256" key="9">
    <source>
        <dbReference type="HAMAP-Rule" id="MF_00024"/>
    </source>
</evidence>
<comment type="caution">
    <text evidence="10">The sequence shown here is derived from an EMBL/GenBank/DDBJ whole genome shotgun (WGS) entry which is preliminary data.</text>
</comment>
<proteinExistence type="inferred from homology"/>
<keyword evidence="6 9" id="KW-0812">Transmembrane</keyword>
<feature type="transmembrane region" description="Helical" evidence="9">
    <location>
        <begin position="302"/>
        <end position="322"/>
    </location>
</feature>
<evidence type="ECO:0000256" key="3">
    <source>
        <dbReference type="ARBA" id="ARBA00006263"/>
    </source>
</evidence>
<dbReference type="RefSeq" id="WP_068463927.1">
    <property type="nucleotide sequence ID" value="NZ_LMTR01000082.1"/>
</dbReference>
<dbReference type="PANTHER" id="PTHR34308">
    <property type="entry name" value="COBALAMIN BIOSYNTHESIS PROTEIN CBIB"/>
    <property type="match status" value="1"/>
</dbReference>
<dbReference type="GO" id="GO:0009236">
    <property type="term" value="P:cobalamin biosynthetic process"/>
    <property type="evidence" value="ECO:0007669"/>
    <property type="project" value="UniProtKB-UniRule"/>
</dbReference>
<dbReference type="Pfam" id="PF03186">
    <property type="entry name" value="CobD_Cbib"/>
    <property type="match status" value="1"/>
</dbReference>
<accession>A0A109BAU4</accession>
<dbReference type="GO" id="GO:0015420">
    <property type="term" value="F:ABC-type vitamin B12 transporter activity"/>
    <property type="evidence" value="ECO:0007669"/>
    <property type="project" value="UniProtKB-UniRule"/>
</dbReference>
<keyword evidence="5 9" id="KW-0169">Cobalamin biosynthesis</keyword>
<dbReference type="OrthoDB" id="9811967at2"/>
<dbReference type="NCBIfam" id="TIGR00380">
    <property type="entry name" value="cobal_cbiB"/>
    <property type="match status" value="1"/>
</dbReference>
<organism evidence="10 11">
    <name type="scientific">Hyphomicrobium sulfonivorans</name>
    <dbReference type="NCBI Taxonomy" id="121290"/>
    <lineage>
        <taxon>Bacteria</taxon>
        <taxon>Pseudomonadati</taxon>
        <taxon>Pseudomonadota</taxon>
        <taxon>Alphaproteobacteria</taxon>
        <taxon>Hyphomicrobiales</taxon>
        <taxon>Hyphomicrobiaceae</taxon>
        <taxon>Hyphomicrobium</taxon>
    </lineage>
</organism>
<name>A0A109BAU4_HYPSL</name>
<comment type="subcellular location">
    <subcellularLocation>
        <location evidence="1 9">Cell membrane</location>
        <topology evidence="1 9">Multi-pass membrane protein</topology>
    </subcellularLocation>
</comment>
<dbReference type="PATRIC" id="fig|121290.4.peg.594"/>
<evidence type="ECO:0000256" key="6">
    <source>
        <dbReference type="ARBA" id="ARBA00022692"/>
    </source>
</evidence>
<dbReference type="GO" id="GO:0048472">
    <property type="term" value="F:threonine-phosphate decarboxylase activity"/>
    <property type="evidence" value="ECO:0007669"/>
    <property type="project" value="InterPro"/>
</dbReference>
<evidence type="ECO:0000256" key="1">
    <source>
        <dbReference type="ARBA" id="ARBA00004651"/>
    </source>
</evidence>
<evidence type="ECO:0000256" key="5">
    <source>
        <dbReference type="ARBA" id="ARBA00022573"/>
    </source>
</evidence>
<evidence type="ECO:0000256" key="8">
    <source>
        <dbReference type="ARBA" id="ARBA00023136"/>
    </source>
</evidence>